<dbReference type="PROSITE" id="PS50126">
    <property type="entry name" value="S1"/>
    <property type="match status" value="1"/>
</dbReference>
<dbReference type="SMART" id="SM00322">
    <property type="entry name" value="KH"/>
    <property type="match status" value="1"/>
</dbReference>
<dbReference type="Gene3D" id="2.40.50.140">
    <property type="entry name" value="Nucleic acid-binding proteins"/>
    <property type="match status" value="1"/>
</dbReference>
<dbReference type="GO" id="GO:0005829">
    <property type="term" value="C:cytosol"/>
    <property type="evidence" value="ECO:0007669"/>
    <property type="project" value="TreeGrafter"/>
</dbReference>
<reference evidence="7 8" key="1">
    <citation type="journal article" date="2015" name="Proc. Natl. Acad. Sci. U.S.A.">
        <title>Cultivation of a human-associated TM7 phylotype reveals a reduced genome and epibiotic parasitic lifestyle.</title>
        <authorList>
            <person name="He X."/>
            <person name="McLean J.S."/>
            <person name="Edlund A."/>
            <person name="Yooseph S."/>
            <person name="Hall A.P."/>
            <person name="Liu S.Y."/>
            <person name="Dorrestein P.C."/>
            <person name="Esquenazi E."/>
            <person name="Hunter R.C."/>
            <person name="Cheng G."/>
            <person name="Nelson K.E."/>
            <person name="Lux R."/>
            <person name="Shi W."/>
        </authorList>
    </citation>
    <scope>NUCLEOTIDE SEQUENCE [LARGE SCALE GENOMIC DNA]</scope>
    <source>
        <strain evidence="7 8">TM7x</strain>
    </source>
</reference>
<dbReference type="KEGG" id="sox:TM7x_00345"/>
<comment type="similarity">
    <text evidence="1 5">Belongs to the polyribonucleotide nucleotidyltransferase family.</text>
</comment>
<dbReference type="FunFam" id="2.40.50.140:FF:000189">
    <property type="entry name" value="Polyribonucleotide nucleotidyltransferase, putative"/>
    <property type="match status" value="1"/>
</dbReference>
<dbReference type="NCBIfam" id="TIGR03591">
    <property type="entry name" value="polynuc_phos"/>
    <property type="match status" value="1"/>
</dbReference>
<dbReference type="InterPro" id="IPR012162">
    <property type="entry name" value="PNPase"/>
</dbReference>
<evidence type="ECO:0000256" key="5">
    <source>
        <dbReference type="HAMAP-Rule" id="MF_01595"/>
    </source>
</evidence>
<dbReference type="NCBIfam" id="NF008805">
    <property type="entry name" value="PRK11824.1"/>
    <property type="match status" value="1"/>
</dbReference>
<dbReference type="SUPFAM" id="SSF50249">
    <property type="entry name" value="Nucleic acid-binding proteins"/>
    <property type="match status" value="1"/>
</dbReference>
<dbReference type="FunFam" id="3.30.230.70:FF:000001">
    <property type="entry name" value="Polyribonucleotide nucleotidyltransferase"/>
    <property type="match status" value="1"/>
</dbReference>
<keyword evidence="5" id="KW-0479">Metal-binding</keyword>
<dbReference type="PANTHER" id="PTHR11252:SF0">
    <property type="entry name" value="POLYRIBONUCLEOTIDE NUCLEOTIDYLTRANSFERASE 1, MITOCHONDRIAL"/>
    <property type="match status" value="1"/>
</dbReference>
<dbReference type="SUPFAM" id="SSF46915">
    <property type="entry name" value="Polynucleotide phosphorylase/guanosine pentaphosphate synthase (PNPase/GPSI), domain 3"/>
    <property type="match status" value="1"/>
</dbReference>
<dbReference type="Proteomes" id="UP000030902">
    <property type="component" value="Chromosome"/>
</dbReference>
<dbReference type="InterPro" id="IPR027408">
    <property type="entry name" value="PNPase/RNase_PH_dom_sf"/>
</dbReference>
<sequence>MSIINPSGKEIFSVTTEFCGRPLTLEVNRVGFRTTGSVLVRYGDTVVLGSAQVSSRPVQMDYFPLSIDYEEKFYAAGKISGSRFIKREGRPSDEAVLIGRLIDRPIRPLFPKGYRQEVQVVATVLSMDPDFRPDVIAMIAASSALMLTGTPFDGPVSGLRVGRVNGEFKAFLTQEEREKSDLDLVVAGIESGITMVEAGAKEVSEDVIVDAMAWAHQMMQPAITLQRELAEKVAPAPQEYTLILPDESIQQTVDEWAKGKFGEKLRRPYPERNEMISQIRAEFHEAMAEKLGMDEEEYNEVRGDYDEAFTLALHKDVRQGIVAEQVRPDGRQLTEIRPLSSEVGFLPRAHGSSLFTRGVTQGMNIVTLAPLSYSQLVDTMEVNDGERRYMHHYNAPGYTVGEVKRMGSPGRREIGHGYLAERALLPVLPAEEDFPYAIRSVTEIMSQNGSTSMAATCSSCLALMDAGVPLSAPVSGIAMGLMMDGDTPYVLSDIADAEDFAGDMDFKVTGTAKGITALQMDMKVHGLPVAVLRQAIEQSKAGRAHILQHMLSVLATPRDQLSPYAPRIEKIKIDPDKIGAVIGKGGETINKITSETGAEVDIKEDGLITIASPNGESIEKALNWIKSLVEEPEVGKVYKGKVVSIKDFGAFVNILPGVDGMVHISKLAEGRVNKVTDVVKEGQSVRVKITGIDERGKINLTMIGL</sequence>
<dbReference type="PROSITE" id="PS50084">
    <property type="entry name" value="KH_TYPE_1"/>
    <property type="match status" value="1"/>
</dbReference>
<dbReference type="InterPro" id="IPR036456">
    <property type="entry name" value="PNPase_PH_RNA-bd_sf"/>
</dbReference>
<accession>A0A6S4GQ81</accession>
<dbReference type="InterPro" id="IPR015847">
    <property type="entry name" value="ExoRNase_PH_dom2"/>
</dbReference>
<dbReference type="InterPro" id="IPR036612">
    <property type="entry name" value="KH_dom_type_1_sf"/>
</dbReference>
<dbReference type="GO" id="GO:0006402">
    <property type="term" value="P:mRNA catabolic process"/>
    <property type="evidence" value="ECO:0007669"/>
    <property type="project" value="UniProtKB-UniRule"/>
</dbReference>
<dbReference type="PANTHER" id="PTHR11252">
    <property type="entry name" value="POLYRIBONUCLEOTIDE NUCLEOTIDYLTRANSFERASE"/>
    <property type="match status" value="1"/>
</dbReference>
<dbReference type="GO" id="GO:0006396">
    <property type="term" value="P:RNA processing"/>
    <property type="evidence" value="ECO:0007669"/>
    <property type="project" value="InterPro"/>
</dbReference>
<dbReference type="Pfam" id="PF03725">
    <property type="entry name" value="RNase_PH_C"/>
    <property type="match status" value="1"/>
</dbReference>
<keyword evidence="4 5" id="KW-0694">RNA-binding</keyword>
<dbReference type="PIRSF" id="PIRSF005499">
    <property type="entry name" value="PNPase"/>
    <property type="match status" value="1"/>
</dbReference>
<protein>
    <recommendedName>
        <fullName evidence="5">Polyribonucleotide nucleotidyltransferase</fullName>
        <ecNumber evidence="5">2.7.7.8</ecNumber>
    </recommendedName>
    <alternativeName>
        <fullName evidence="5">Polynucleotide phosphorylase</fullName>
        <shortName evidence="5">PNPase</shortName>
    </alternativeName>
</protein>
<dbReference type="InterPro" id="IPR036345">
    <property type="entry name" value="ExoRNase_PH_dom2_sf"/>
</dbReference>
<comment type="cofactor">
    <cofactor evidence="5">
        <name>Mg(2+)</name>
        <dbReference type="ChEBI" id="CHEBI:18420"/>
    </cofactor>
</comment>
<dbReference type="GO" id="GO:0004654">
    <property type="term" value="F:polyribonucleotide nucleotidyltransferase activity"/>
    <property type="evidence" value="ECO:0007669"/>
    <property type="project" value="UniProtKB-UniRule"/>
</dbReference>
<organism evidence="7 8">
    <name type="scientific">Candidatus Nanosynbacter lyticus</name>
    <dbReference type="NCBI Taxonomy" id="2093824"/>
    <lineage>
        <taxon>Bacteria</taxon>
        <taxon>Candidatus Saccharimonadota</taxon>
        <taxon>Candidatus Saccharimonadia</taxon>
        <taxon>Candidatus Nanosynbacterales</taxon>
        <taxon>Candidatus Nanosynbacteraceae</taxon>
        <taxon>Candidatus Nanosynbacter</taxon>
    </lineage>
</organism>
<evidence type="ECO:0000259" key="6">
    <source>
        <dbReference type="PROSITE" id="PS50126"/>
    </source>
</evidence>
<keyword evidence="2 5" id="KW-0808">Transferase</keyword>
<dbReference type="HAMAP" id="MF_01595">
    <property type="entry name" value="PNPase"/>
    <property type="match status" value="1"/>
</dbReference>
<keyword evidence="5" id="KW-0963">Cytoplasm</keyword>
<dbReference type="InterPro" id="IPR012340">
    <property type="entry name" value="NA-bd_OB-fold"/>
</dbReference>
<feature type="binding site" evidence="5">
    <location>
        <position position="499"/>
    </location>
    <ligand>
        <name>Mg(2+)</name>
        <dbReference type="ChEBI" id="CHEBI:18420"/>
    </ligand>
</feature>
<dbReference type="RefSeq" id="WP_039326782.1">
    <property type="nucleotide sequence ID" value="NZ_CP007496.1"/>
</dbReference>
<dbReference type="GO" id="GO:0000175">
    <property type="term" value="F:3'-5'-RNA exonuclease activity"/>
    <property type="evidence" value="ECO:0007669"/>
    <property type="project" value="TreeGrafter"/>
</dbReference>
<evidence type="ECO:0000313" key="8">
    <source>
        <dbReference type="Proteomes" id="UP000030902"/>
    </source>
</evidence>
<keyword evidence="3 5" id="KW-0548">Nucleotidyltransferase</keyword>
<keyword evidence="5" id="KW-0460">Magnesium</keyword>
<dbReference type="SUPFAM" id="SSF54211">
    <property type="entry name" value="Ribosomal protein S5 domain 2-like"/>
    <property type="match status" value="2"/>
</dbReference>
<dbReference type="EMBL" id="CP007496">
    <property type="protein sequence ID" value="AJA06293.1"/>
    <property type="molecule type" value="Genomic_DNA"/>
</dbReference>
<dbReference type="Gene3D" id="3.30.230.70">
    <property type="entry name" value="GHMP Kinase, N-terminal domain"/>
    <property type="match status" value="2"/>
</dbReference>
<comment type="function">
    <text evidence="5">Involved in mRNA degradation. Catalyzes the phosphorolysis of single-stranded polyribonucleotides processively in the 3'- to 5'-direction.</text>
</comment>
<proteinExistence type="inferred from homology"/>
<dbReference type="Pfam" id="PF00575">
    <property type="entry name" value="S1"/>
    <property type="match status" value="1"/>
</dbReference>
<feature type="domain" description="S1 motif" evidence="6">
    <location>
        <begin position="635"/>
        <end position="703"/>
    </location>
</feature>
<evidence type="ECO:0000256" key="3">
    <source>
        <dbReference type="ARBA" id="ARBA00022695"/>
    </source>
</evidence>
<comment type="catalytic activity">
    <reaction evidence="5">
        <text>RNA(n+1) + phosphate = RNA(n) + a ribonucleoside 5'-diphosphate</text>
        <dbReference type="Rhea" id="RHEA:22096"/>
        <dbReference type="Rhea" id="RHEA-COMP:14527"/>
        <dbReference type="Rhea" id="RHEA-COMP:17342"/>
        <dbReference type="ChEBI" id="CHEBI:43474"/>
        <dbReference type="ChEBI" id="CHEBI:57930"/>
        <dbReference type="ChEBI" id="CHEBI:140395"/>
        <dbReference type="EC" id="2.7.7.8"/>
    </reaction>
</comment>
<evidence type="ECO:0000256" key="2">
    <source>
        <dbReference type="ARBA" id="ARBA00022679"/>
    </source>
</evidence>
<comment type="subcellular location">
    <subcellularLocation>
        <location evidence="5">Cytoplasm</location>
    </subcellularLocation>
</comment>
<dbReference type="CDD" id="cd02393">
    <property type="entry name" value="KH-I_PNPase"/>
    <property type="match status" value="1"/>
</dbReference>
<feature type="binding site" evidence="5">
    <location>
        <position position="505"/>
    </location>
    <ligand>
        <name>Mg(2+)</name>
        <dbReference type="ChEBI" id="CHEBI:18420"/>
    </ligand>
</feature>
<keyword evidence="8" id="KW-1185">Reference proteome</keyword>
<name>A0A6S4GQ81_9BACT</name>
<dbReference type="SUPFAM" id="SSF54791">
    <property type="entry name" value="Eukaryotic type KH-domain (KH-domain type I)"/>
    <property type="match status" value="1"/>
</dbReference>
<dbReference type="GO" id="GO:0000287">
    <property type="term" value="F:magnesium ion binding"/>
    <property type="evidence" value="ECO:0007669"/>
    <property type="project" value="UniProtKB-UniRule"/>
</dbReference>
<evidence type="ECO:0000256" key="4">
    <source>
        <dbReference type="ARBA" id="ARBA00022884"/>
    </source>
</evidence>
<gene>
    <name evidence="5" type="primary">pnp</name>
    <name evidence="7" type="ORF">TM7x_00345</name>
</gene>
<dbReference type="Gene3D" id="3.30.1370.10">
    <property type="entry name" value="K Homology domain, type 1"/>
    <property type="match status" value="1"/>
</dbReference>
<dbReference type="CDD" id="cd04472">
    <property type="entry name" value="S1_PNPase"/>
    <property type="match status" value="1"/>
</dbReference>
<dbReference type="InterPro" id="IPR004087">
    <property type="entry name" value="KH_dom"/>
</dbReference>
<evidence type="ECO:0000256" key="1">
    <source>
        <dbReference type="ARBA" id="ARBA00007404"/>
    </source>
</evidence>
<dbReference type="InterPro" id="IPR004088">
    <property type="entry name" value="KH_dom_type_1"/>
</dbReference>
<dbReference type="SMART" id="SM00316">
    <property type="entry name" value="S1"/>
    <property type="match status" value="1"/>
</dbReference>
<dbReference type="CDD" id="cd11364">
    <property type="entry name" value="RNase_PH_PNPase_2"/>
    <property type="match status" value="1"/>
</dbReference>
<dbReference type="FunFam" id="3.30.1370.10:FF:000001">
    <property type="entry name" value="Polyribonucleotide nucleotidyltransferase"/>
    <property type="match status" value="1"/>
</dbReference>
<evidence type="ECO:0000313" key="7">
    <source>
        <dbReference type="EMBL" id="AJA06293.1"/>
    </source>
</evidence>
<dbReference type="AlphaFoldDB" id="A0A6S4GQ81"/>
<dbReference type="SUPFAM" id="SSF55666">
    <property type="entry name" value="Ribonuclease PH domain 2-like"/>
    <property type="match status" value="2"/>
</dbReference>
<dbReference type="InterPro" id="IPR020568">
    <property type="entry name" value="Ribosomal_Su5_D2-typ_SF"/>
</dbReference>
<dbReference type="EC" id="2.7.7.8" evidence="5"/>
<dbReference type="Pfam" id="PF01138">
    <property type="entry name" value="RNase_PH"/>
    <property type="match status" value="2"/>
</dbReference>
<dbReference type="InterPro" id="IPR001247">
    <property type="entry name" value="ExoRNase_PH_dom1"/>
</dbReference>
<dbReference type="Pfam" id="PF00013">
    <property type="entry name" value="KH_1"/>
    <property type="match status" value="1"/>
</dbReference>
<dbReference type="GO" id="GO:0003723">
    <property type="term" value="F:RNA binding"/>
    <property type="evidence" value="ECO:0007669"/>
    <property type="project" value="UniProtKB-UniRule"/>
</dbReference>
<dbReference type="InterPro" id="IPR003029">
    <property type="entry name" value="S1_domain"/>
</dbReference>